<dbReference type="EC" id="3.1.3.-" evidence="10"/>
<comment type="similarity">
    <text evidence="2 10">Belongs to the CheZ family.</text>
</comment>
<keyword evidence="13" id="KW-1185">Reference proteome</keyword>
<evidence type="ECO:0000256" key="1">
    <source>
        <dbReference type="ARBA" id="ARBA00004496"/>
    </source>
</evidence>
<dbReference type="RefSeq" id="WP_109763934.1">
    <property type="nucleotide sequence ID" value="NZ_QGGU01000008.1"/>
</dbReference>
<comment type="caution">
    <text evidence="12">The sequence shown here is derived from an EMBL/GenBank/DDBJ whole genome shotgun (WGS) entry which is preliminary data.</text>
</comment>
<evidence type="ECO:0000256" key="3">
    <source>
        <dbReference type="ARBA" id="ARBA00018484"/>
    </source>
</evidence>
<proteinExistence type="inferred from homology"/>
<evidence type="ECO:0000256" key="11">
    <source>
        <dbReference type="PIRSR" id="PIRSR002884-1"/>
    </source>
</evidence>
<dbReference type="AlphaFoldDB" id="A0A316FKV0"/>
<comment type="subunit">
    <text evidence="10">Homodimer.</text>
</comment>
<comment type="subcellular location">
    <subcellularLocation>
        <location evidence="1 10">Cytoplasm</location>
    </subcellularLocation>
</comment>
<feature type="site" description="Enhances dephosphorylation of CheY-P" evidence="11">
    <location>
        <position position="177"/>
    </location>
</feature>
<keyword evidence="7 10" id="KW-0378">Hydrolase</keyword>
<keyword evidence="6 10" id="KW-0283">Flagellar rotation</keyword>
<comment type="function">
    <text evidence="10">Plays an important role in bacterial chemotaxis signal transduction pathway by accelerating the dephosphorylation of phosphorylated CheY (CheY-P).</text>
</comment>
<dbReference type="GO" id="GO:0009288">
    <property type="term" value="C:bacterial-type flagellum"/>
    <property type="evidence" value="ECO:0007669"/>
    <property type="project" value="InterPro"/>
</dbReference>
<dbReference type="PANTHER" id="PTHR43693">
    <property type="entry name" value="PROTEIN PHOSPHATASE CHEZ"/>
    <property type="match status" value="1"/>
</dbReference>
<dbReference type="GO" id="GO:0006935">
    <property type="term" value="P:chemotaxis"/>
    <property type="evidence" value="ECO:0007669"/>
    <property type="project" value="UniProtKB-KW"/>
</dbReference>
<dbReference type="GO" id="GO:0050920">
    <property type="term" value="P:regulation of chemotaxis"/>
    <property type="evidence" value="ECO:0007669"/>
    <property type="project" value="InterPro"/>
</dbReference>
<dbReference type="EMBL" id="QGGU01000008">
    <property type="protein sequence ID" value="PWK49129.1"/>
    <property type="molecule type" value="Genomic_DNA"/>
</dbReference>
<evidence type="ECO:0000256" key="5">
    <source>
        <dbReference type="ARBA" id="ARBA00022500"/>
    </source>
</evidence>
<dbReference type="Proteomes" id="UP000245790">
    <property type="component" value="Unassembled WGS sequence"/>
</dbReference>
<dbReference type="InterPro" id="IPR050992">
    <property type="entry name" value="CheZ_family_phosphatases"/>
</dbReference>
<dbReference type="OrthoDB" id="9773007at2"/>
<dbReference type="InterPro" id="IPR007439">
    <property type="entry name" value="Chemotax_Pase_CheZ"/>
</dbReference>
<evidence type="ECO:0000256" key="8">
    <source>
        <dbReference type="ARBA" id="ARBA00022912"/>
    </source>
</evidence>
<evidence type="ECO:0000256" key="2">
    <source>
        <dbReference type="ARBA" id="ARBA00005908"/>
    </source>
</evidence>
<dbReference type="Pfam" id="PF04344">
    <property type="entry name" value="CheZ"/>
    <property type="match status" value="1"/>
</dbReference>
<dbReference type="SUPFAM" id="SSF75708">
    <property type="entry name" value="Chemotaxis phosphatase CheZ"/>
    <property type="match status" value="1"/>
</dbReference>
<dbReference type="Gene3D" id="1.10.287.500">
    <property type="entry name" value="Helix hairpin bin"/>
    <property type="match status" value="1"/>
</dbReference>
<sequence length="247" mass="27702">MDTQDKLMADVTLDQARHLIKCLESGKVEEAREAIDGLSQIREASLFCEVGKLTRQLHEALSNFQLDNKLTGLAAQDIPDAQERLNYVIETTENAANKTMDSVEKCLPISENIKSTADELLNDWGKLYRRELKPGEFRKLAGRVETFLTSVSSDSSQLNGLLTEVMVAQDYQDLTGQVIRRVITLVQDVEENLVHLIKMFGSTEEYQKAQKQDVKHEGAEGPVIDKTREDVLTSQDDVDDLLSSLGF</sequence>
<keyword evidence="5 10" id="KW-0145">Chemotaxis</keyword>
<dbReference type="GO" id="GO:0097588">
    <property type="term" value="P:archaeal or bacterial-type flagellum-dependent cell motility"/>
    <property type="evidence" value="ECO:0007669"/>
    <property type="project" value="UniProtKB-KW"/>
</dbReference>
<evidence type="ECO:0000256" key="4">
    <source>
        <dbReference type="ARBA" id="ARBA00022490"/>
    </source>
</evidence>
<organism evidence="12 13">
    <name type="scientific">Pleionea mediterranea</name>
    <dbReference type="NCBI Taxonomy" id="523701"/>
    <lineage>
        <taxon>Bacteria</taxon>
        <taxon>Pseudomonadati</taxon>
        <taxon>Pseudomonadota</taxon>
        <taxon>Gammaproteobacteria</taxon>
        <taxon>Oceanospirillales</taxon>
        <taxon>Pleioneaceae</taxon>
        <taxon>Pleionea</taxon>
    </lineage>
</organism>
<evidence type="ECO:0000256" key="10">
    <source>
        <dbReference type="PIRNR" id="PIRNR002884"/>
    </source>
</evidence>
<accession>A0A316FKV0</accession>
<dbReference type="GO" id="GO:0005737">
    <property type="term" value="C:cytoplasm"/>
    <property type="evidence" value="ECO:0007669"/>
    <property type="project" value="UniProtKB-SubCell"/>
</dbReference>
<evidence type="ECO:0000256" key="9">
    <source>
        <dbReference type="ARBA" id="ARBA00029599"/>
    </source>
</evidence>
<keyword evidence="8 10" id="KW-0904">Protein phosphatase</keyword>
<name>A0A316FKV0_9GAMM</name>
<evidence type="ECO:0000256" key="6">
    <source>
        <dbReference type="ARBA" id="ARBA00022779"/>
    </source>
</evidence>
<evidence type="ECO:0000313" key="13">
    <source>
        <dbReference type="Proteomes" id="UP000245790"/>
    </source>
</evidence>
<evidence type="ECO:0000313" key="12">
    <source>
        <dbReference type="EMBL" id="PWK49129.1"/>
    </source>
</evidence>
<evidence type="ECO:0000256" key="7">
    <source>
        <dbReference type="ARBA" id="ARBA00022801"/>
    </source>
</evidence>
<gene>
    <name evidence="12" type="ORF">C8D97_10838</name>
</gene>
<dbReference type="PIRSF" id="PIRSF002884">
    <property type="entry name" value="CheZ"/>
    <property type="match status" value="1"/>
</dbReference>
<reference evidence="12 13" key="1">
    <citation type="submission" date="2018-05" db="EMBL/GenBank/DDBJ databases">
        <title>Genomic Encyclopedia of Type Strains, Phase IV (KMG-IV): sequencing the most valuable type-strain genomes for metagenomic binning, comparative biology and taxonomic classification.</title>
        <authorList>
            <person name="Goeker M."/>
        </authorList>
    </citation>
    <scope>NUCLEOTIDE SEQUENCE [LARGE SCALE GENOMIC DNA]</scope>
    <source>
        <strain evidence="12 13">DSM 25350</strain>
    </source>
</reference>
<dbReference type="PANTHER" id="PTHR43693:SF1">
    <property type="entry name" value="PROTEIN PHOSPHATASE CHEZ"/>
    <property type="match status" value="1"/>
</dbReference>
<dbReference type="GO" id="GO:0004721">
    <property type="term" value="F:phosphoprotein phosphatase activity"/>
    <property type="evidence" value="ECO:0007669"/>
    <property type="project" value="UniProtKB-KW"/>
</dbReference>
<protein>
    <recommendedName>
        <fullName evidence="3 10">Protein phosphatase CheZ</fullName>
        <ecNumber evidence="10">3.1.3.-</ecNumber>
    </recommendedName>
    <alternativeName>
        <fullName evidence="9 10">Chemotaxis protein CheZ</fullName>
    </alternativeName>
</protein>
<keyword evidence="4 10" id="KW-0963">Cytoplasm</keyword>